<dbReference type="Proteomes" id="UP000319671">
    <property type="component" value="Unassembled WGS sequence"/>
</dbReference>
<reference evidence="1 2" key="1">
    <citation type="submission" date="2019-06" db="EMBL/GenBank/DDBJ databases">
        <title>Sorghum-associated microbial communities from plants grown in Nebraska, USA.</title>
        <authorList>
            <person name="Schachtman D."/>
        </authorList>
    </citation>
    <scope>NUCLEOTIDE SEQUENCE [LARGE SCALE GENOMIC DNA]</scope>
    <source>
        <strain evidence="1 2">2482</strain>
    </source>
</reference>
<gene>
    <name evidence="1" type="ORF">FB550_109192</name>
</gene>
<sequence>MDILHTVCDNVNPTIPDNFLRQGKRCGICRGNVKKTTEQFKKEVYEQVGDEYIVLDDYINAKEPLQLLPLKLRKSNDKYKQLTYAL</sequence>
<comment type="caution">
    <text evidence="1">The sequence shown here is derived from an EMBL/GenBank/DDBJ whole genome shotgun (WGS) entry which is preliminary data.</text>
</comment>
<evidence type="ECO:0000313" key="2">
    <source>
        <dbReference type="Proteomes" id="UP000319671"/>
    </source>
</evidence>
<dbReference type="EMBL" id="VIVN01000009">
    <property type="protein sequence ID" value="TWD98682.1"/>
    <property type="molecule type" value="Genomic_DNA"/>
</dbReference>
<keyword evidence="2" id="KW-1185">Reference proteome</keyword>
<dbReference type="AlphaFoldDB" id="A0A561D5R8"/>
<dbReference type="RefSeq" id="WP_144566558.1">
    <property type="nucleotide sequence ID" value="NZ_VIVN01000009.1"/>
</dbReference>
<proteinExistence type="predicted"/>
<organism evidence="1 2">
    <name type="scientific">Neobacillus bataviensis</name>
    <dbReference type="NCBI Taxonomy" id="220685"/>
    <lineage>
        <taxon>Bacteria</taxon>
        <taxon>Bacillati</taxon>
        <taxon>Bacillota</taxon>
        <taxon>Bacilli</taxon>
        <taxon>Bacillales</taxon>
        <taxon>Bacillaceae</taxon>
        <taxon>Neobacillus</taxon>
    </lineage>
</organism>
<name>A0A561D5R8_9BACI</name>
<evidence type="ECO:0000313" key="1">
    <source>
        <dbReference type="EMBL" id="TWD98682.1"/>
    </source>
</evidence>
<accession>A0A561D5R8</accession>
<protein>
    <submittedName>
        <fullName evidence="1">Uncharacterized protein</fullName>
    </submittedName>
</protein>